<evidence type="ECO:0000313" key="2">
    <source>
        <dbReference type="EMBL" id="MBC2650148.1"/>
    </source>
</evidence>
<keyword evidence="3" id="KW-1185">Reference proteome</keyword>
<reference evidence="2 3" key="1">
    <citation type="submission" date="2020-08" db="EMBL/GenBank/DDBJ databases">
        <title>The genome sequence of Novosphingobium flavum 4Y4.</title>
        <authorList>
            <person name="Liu Y."/>
        </authorList>
    </citation>
    <scope>NUCLEOTIDE SEQUENCE [LARGE SCALE GENOMIC DNA]</scope>
    <source>
        <strain evidence="2 3">4Y4</strain>
    </source>
</reference>
<evidence type="ECO:0000259" key="1">
    <source>
        <dbReference type="Pfam" id="PF20789"/>
    </source>
</evidence>
<organism evidence="2 3">
    <name type="scientific">Novosphingobium aerophilum</name>
    <dbReference type="NCBI Taxonomy" id="2839843"/>
    <lineage>
        <taxon>Bacteria</taxon>
        <taxon>Pseudomonadati</taxon>
        <taxon>Pseudomonadota</taxon>
        <taxon>Alphaproteobacteria</taxon>
        <taxon>Sphingomonadales</taxon>
        <taxon>Sphingomonadaceae</taxon>
        <taxon>Novosphingobium</taxon>
    </lineage>
</organism>
<sequence>MMQEALFDRDGDAFVPHAFARGYWTPDSMDGRACVALLGHEIERRHGGDGLVPTRLSVDMHRLARMQPCTVETRVIRDGGRLRLVEARLMIGDNEYARAVCQLLRPAPVPPGQVWPGHEPWDAPHPDQVASVPDPQRMWRAELRPIAGTIGTYGPRRVWLRSWYAIVGGEPLTPFTRVAYASDFASPWTHWSDAGIHFINTDVIAQLHRLPAGEWIGLEAILHDASQGIALGHCRIYDETGPIGSVSTTALANSRT</sequence>
<dbReference type="InterPro" id="IPR029069">
    <property type="entry name" value="HotDog_dom_sf"/>
</dbReference>
<dbReference type="EMBL" id="JACLAU010000001">
    <property type="protein sequence ID" value="MBC2650148.1"/>
    <property type="molecule type" value="Genomic_DNA"/>
</dbReference>
<accession>A0A7X1KAG1</accession>
<protein>
    <submittedName>
        <fullName evidence="2">Thioesterase family protein</fullName>
    </submittedName>
</protein>
<dbReference type="InterPro" id="IPR042171">
    <property type="entry name" value="Acyl-CoA_hotdog"/>
</dbReference>
<name>A0A7X1KAG1_9SPHN</name>
<dbReference type="AlphaFoldDB" id="A0A7X1KAG1"/>
<dbReference type="InterPro" id="IPR049450">
    <property type="entry name" value="ACOT8-like_C"/>
</dbReference>
<feature type="domain" description="Acyl-CoA thioesterase-like C-terminal" evidence="1">
    <location>
        <begin position="129"/>
        <end position="247"/>
    </location>
</feature>
<dbReference type="Proteomes" id="UP000520156">
    <property type="component" value="Unassembled WGS sequence"/>
</dbReference>
<dbReference type="RefSeq" id="WP_185681575.1">
    <property type="nucleotide sequence ID" value="NZ_JACLAU010000001.1"/>
</dbReference>
<dbReference type="Gene3D" id="2.40.160.210">
    <property type="entry name" value="Acyl-CoA thioesterase, double hotdog domain"/>
    <property type="match status" value="1"/>
</dbReference>
<evidence type="ECO:0000313" key="3">
    <source>
        <dbReference type="Proteomes" id="UP000520156"/>
    </source>
</evidence>
<gene>
    <name evidence="2" type="ORF">H7F49_00350</name>
</gene>
<proteinExistence type="predicted"/>
<dbReference type="SUPFAM" id="SSF54637">
    <property type="entry name" value="Thioesterase/thiol ester dehydrase-isomerase"/>
    <property type="match status" value="1"/>
</dbReference>
<comment type="caution">
    <text evidence="2">The sequence shown here is derived from an EMBL/GenBank/DDBJ whole genome shotgun (WGS) entry which is preliminary data.</text>
</comment>
<dbReference type="Pfam" id="PF20789">
    <property type="entry name" value="4HBT_3C"/>
    <property type="match status" value="1"/>
</dbReference>